<dbReference type="Pfam" id="PF01850">
    <property type="entry name" value="PIN"/>
    <property type="match status" value="1"/>
</dbReference>
<organism evidence="2 3">
    <name type="scientific">Sedimenticola selenatireducens</name>
    <dbReference type="NCBI Taxonomy" id="191960"/>
    <lineage>
        <taxon>Bacteria</taxon>
        <taxon>Pseudomonadati</taxon>
        <taxon>Pseudomonadota</taxon>
        <taxon>Gammaproteobacteria</taxon>
        <taxon>Chromatiales</taxon>
        <taxon>Sedimenticolaceae</taxon>
        <taxon>Sedimenticola</taxon>
    </lineage>
</organism>
<proteinExistence type="predicted"/>
<dbReference type="PANTHER" id="PTHR39664:SF2">
    <property type="entry name" value="NUCLEIC ACID-BINDING PROTEIN, CONTAINING PIN DOMAIN-RELATED"/>
    <property type="match status" value="1"/>
</dbReference>
<protein>
    <submittedName>
        <fullName evidence="2">Type II toxin-antitoxin system VapC family toxin</fullName>
    </submittedName>
</protein>
<accession>A0A557RX01</accession>
<gene>
    <name evidence="2" type="ORF">FHP88_17610</name>
</gene>
<evidence type="ECO:0000259" key="1">
    <source>
        <dbReference type="Pfam" id="PF01850"/>
    </source>
</evidence>
<dbReference type="Proteomes" id="UP000316649">
    <property type="component" value="Unassembled WGS sequence"/>
</dbReference>
<reference evidence="2 3" key="1">
    <citation type="submission" date="2019-07" db="EMBL/GenBank/DDBJ databases">
        <title>The pathways for chlorine oxyanion respiration interact through the shared metabolite chlorate.</title>
        <authorList>
            <person name="Barnum T.P."/>
            <person name="Cheng Y."/>
            <person name="Hill K.A."/>
            <person name="Lucas L.N."/>
            <person name="Carlson H.K."/>
            <person name="Coates J.D."/>
        </authorList>
    </citation>
    <scope>NUCLEOTIDE SEQUENCE [LARGE SCALE GENOMIC DNA]</scope>
    <source>
        <strain evidence="2 3">BK-1</strain>
    </source>
</reference>
<evidence type="ECO:0000313" key="3">
    <source>
        <dbReference type="Proteomes" id="UP000316649"/>
    </source>
</evidence>
<dbReference type="SUPFAM" id="SSF88723">
    <property type="entry name" value="PIN domain-like"/>
    <property type="match status" value="1"/>
</dbReference>
<evidence type="ECO:0000313" key="2">
    <source>
        <dbReference type="EMBL" id="TVO69675.1"/>
    </source>
</evidence>
<dbReference type="Gene3D" id="3.40.50.1010">
    <property type="entry name" value="5'-nuclease"/>
    <property type="match status" value="1"/>
</dbReference>
<dbReference type="PANTHER" id="PTHR39664">
    <property type="match status" value="1"/>
</dbReference>
<name>A0A557RX01_9GAMM</name>
<feature type="domain" description="PIN" evidence="1">
    <location>
        <begin position="3"/>
        <end position="111"/>
    </location>
</feature>
<sequence length="141" mass="15852">MIAIDTNVLLRYLLEDDAAQSEKAGKLLLGKHLVLITDVVLVETIWTLRGKKYQLSKTELITVIKALFQEPNIRFEDGQAVWMALNDYRKARPVKGKEADFADALIIHKARLVAKQQNQQFDGSYTFDLAAQSLPGAKAPR</sequence>
<dbReference type="AlphaFoldDB" id="A0A557RX01"/>
<dbReference type="RefSeq" id="WP_144360412.1">
    <property type="nucleotide sequence ID" value="NZ_VMNH01000030.1"/>
</dbReference>
<keyword evidence="3" id="KW-1185">Reference proteome</keyword>
<dbReference type="InterPro" id="IPR029060">
    <property type="entry name" value="PIN-like_dom_sf"/>
</dbReference>
<dbReference type="CDD" id="cd18683">
    <property type="entry name" value="PIN_VapC-like"/>
    <property type="match status" value="1"/>
</dbReference>
<comment type="caution">
    <text evidence="2">The sequence shown here is derived from an EMBL/GenBank/DDBJ whole genome shotgun (WGS) entry which is preliminary data.</text>
</comment>
<dbReference type="InterPro" id="IPR002716">
    <property type="entry name" value="PIN_dom"/>
</dbReference>
<dbReference type="EMBL" id="VMNH01000030">
    <property type="protein sequence ID" value="TVO69675.1"/>
    <property type="molecule type" value="Genomic_DNA"/>
</dbReference>
<dbReference type="OrthoDB" id="32974at2"/>